<name>A0A1R3L452_9ROSI</name>
<sequence>MAASTTAACSAKPTKLSNTTAFWDRLPIGVTFDIPRHRKAQTSKKRLEAGNKQFEETKDKS</sequence>
<proteinExistence type="predicted"/>
<feature type="region of interest" description="Disordered" evidence="1">
    <location>
        <begin position="37"/>
        <end position="61"/>
    </location>
</feature>
<dbReference type="EMBL" id="AWUE01001997">
    <property type="protein sequence ID" value="OMP14114.1"/>
    <property type="molecule type" value="Genomic_DNA"/>
</dbReference>
<accession>A0A1R3L452</accession>
<reference evidence="3" key="1">
    <citation type="submission" date="2013-09" db="EMBL/GenBank/DDBJ databases">
        <title>Corchorus olitorius genome sequencing.</title>
        <authorList>
            <person name="Alam M."/>
            <person name="Haque M.S."/>
            <person name="Islam M.S."/>
            <person name="Emdad E.M."/>
            <person name="Islam M.M."/>
            <person name="Ahmed B."/>
            <person name="Halim A."/>
            <person name="Hossen Q.M.M."/>
            <person name="Hossain M.Z."/>
            <person name="Ahmed R."/>
            <person name="Khan M.M."/>
            <person name="Islam R."/>
            <person name="Rashid M.M."/>
            <person name="Khan S.A."/>
            <person name="Rahman M.S."/>
            <person name="Alam M."/>
            <person name="Yahiya A.S."/>
            <person name="Khan M.S."/>
            <person name="Azam M.S."/>
            <person name="Haque T."/>
            <person name="Lashkar M.Z.H."/>
            <person name="Akhand A.I."/>
            <person name="Morshed G."/>
            <person name="Roy S."/>
            <person name="Uddin K.S."/>
            <person name="Rabeya T."/>
            <person name="Hossain A.S."/>
            <person name="Chowdhury A."/>
            <person name="Snigdha A.R."/>
            <person name="Mortoza M.S."/>
            <person name="Matin S.A."/>
            <person name="Hoque S.M.E."/>
            <person name="Islam M.K."/>
            <person name="Roy D.K."/>
            <person name="Haider R."/>
            <person name="Moosa M.M."/>
            <person name="Elias S.M."/>
            <person name="Hasan A.M."/>
            <person name="Jahan S."/>
            <person name="Shafiuddin M."/>
            <person name="Mahmood N."/>
            <person name="Shommy N.S."/>
        </authorList>
    </citation>
    <scope>NUCLEOTIDE SEQUENCE [LARGE SCALE GENOMIC DNA]</scope>
    <source>
        <strain evidence="3">cv. O-4</strain>
    </source>
</reference>
<evidence type="ECO:0000313" key="3">
    <source>
        <dbReference type="Proteomes" id="UP000187203"/>
    </source>
</evidence>
<evidence type="ECO:0000256" key="1">
    <source>
        <dbReference type="SAM" id="MobiDB-lite"/>
    </source>
</evidence>
<gene>
    <name evidence="2" type="ORF">COLO4_00288</name>
</gene>
<organism evidence="2 3">
    <name type="scientific">Corchorus olitorius</name>
    <dbReference type="NCBI Taxonomy" id="93759"/>
    <lineage>
        <taxon>Eukaryota</taxon>
        <taxon>Viridiplantae</taxon>
        <taxon>Streptophyta</taxon>
        <taxon>Embryophyta</taxon>
        <taxon>Tracheophyta</taxon>
        <taxon>Spermatophyta</taxon>
        <taxon>Magnoliopsida</taxon>
        <taxon>eudicotyledons</taxon>
        <taxon>Gunneridae</taxon>
        <taxon>Pentapetalae</taxon>
        <taxon>rosids</taxon>
        <taxon>malvids</taxon>
        <taxon>Malvales</taxon>
        <taxon>Malvaceae</taxon>
        <taxon>Grewioideae</taxon>
        <taxon>Apeibeae</taxon>
        <taxon>Corchorus</taxon>
    </lineage>
</organism>
<evidence type="ECO:0000313" key="2">
    <source>
        <dbReference type="EMBL" id="OMP14114.1"/>
    </source>
</evidence>
<feature type="compositionally biased region" description="Basic and acidic residues" evidence="1">
    <location>
        <begin position="45"/>
        <end position="61"/>
    </location>
</feature>
<protein>
    <submittedName>
        <fullName evidence="2">Uncharacterized protein</fullName>
    </submittedName>
</protein>
<dbReference type="Proteomes" id="UP000187203">
    <property type="component" value="Unassembled WGS sequence"/>
</dbReference>
<keyword evidence="3" id="KW-1185">Reference proteome</keyword>
<comment type="caution">
    <text evidence="2">The sequence shown here is derived from an EMBL/GenBank/DDBJ whole genome shotgun (WGS) entry which is preliminary data.</text>
</comment>
<dbReference type="AlphaFoldDB" id="A0A1R3L452"/>